<evidence type="ECO:0000313" key="2">
    <source>
        <dbReference type="Proteomes" id="UP000241394"/>
    </source>
</evidence>
<dbReference type="EMBL" id="NKQK01000012">
    <property type="protein sequence ID" value="PSS15474.1"/>
    <property type="molecule type" value="Genomic_DNA"/>
</dbReference>
<dbReference type="InParanoid" id="A0A2R6QUP9"/>
<comment type="caution">
    <text evidence="1">The sequence shown here is derived from an EMBL/GenBank/DDBJ whole genome shotgun (WGS) entry which is preliminary data.</text>
</comment>
<accession>A0A2R6QUP9</accession>
<gene>
    <name evidence="1" type="ORF">CEY00_Acc12965</name>
</gene>
<proteinExistence type="predicted"/>
<reference evidence="2" key="2">
    <citation type="journal article" date="2018" name="BMC Genomics">
        <title>A manually annotated Actinidia chinensis var. chinensis (kiwifruit) genome highlights the challenges associated with draft genomes and gene prediction in plants.</title>
        <authorList>
            <person name="Pilkington S.M."/>
            <person name="Crowhurst R."/>
            <person name="Hilario E."/>
            <person name="Nardozza S."/>
            <person name="Fraser L."/>
            <person name="Peng Y."/>
            <person name="Gunaseelan K."/>
            <person name="Simpson R."/>
            <person name="Tahir J."/>
            <person name="Deroles S.C."/>
            <person name="Templeton K."/>
            <person name="Luo Z."/>
            <person name="Davy M."/>
            <person name="Cheng C."/>
            <person name="McNeilage M."/>
            <person name="Scaglione D."/>
            <person name="Liu Y."/>
            <person name="Zhang Q."/>
            <person name="Datson P."/>
            <person name="De Silva N."/>
            <person name="Gardiner S.E."/>
            <person name="Bassett H."/>
            <person name="Chagne D."/>
            <person name="McCallum J."/>
            <person name="Dzierzon H."/>
            <person name="Deng C."/>
            <person name="Wang Y.Y."/>
            <person name="Barron L."/>
            <person name="Manako K."/>
            <person name="Bowen J."/>
            <person name="Foster T.M."/>
            <person name="Erridge Z.A."/>
            <person name="Tiffin H."/>
            <person name="Waite C.N."/>
            <person name="Davies K.M."/>
            <person name="Grierson E.P."/>
            <person name="Laing W.A."/>
            <person name="Kirk R."/>
            <person name="Chen X."/>
            <person name="Wood M."/>
            <person name="Montefiori M."/>
            <person name="Brummell D.A."/>
            <person name="Schwinn K.E."/>
            <person name="Catanach A."/>
            <person name="Fullerton C."/>
            <person name="Li D."/>
            <person name="Meiyalaghan S."/>
            <person name="Nieuwenhuizen N."/>
            <person name="Read N."/>
            <person name="Prakash R."/>
            <person name="Hunter D."/>
            <person name="Zhang H."/>
            <person name="McKenzie M."/>
            <person name="Knabel M."/>
            <person name="Harris A."/>
            <person name="Allan A.C."/>
            <person name="Gleave A."/>
            <person name="Chen A."/>
            <person name="Janssen B.J."/>
            <person name="Plunkett B."/>
            <person name="Ampomah-Dwamena C."/>
            <person name="Voogd C."/>
            <person name="Leif D."/>
            <person name="Lafferty D."/>
            <person name="Souleyre E.J.F."/>
            <person name="Varkonyi-Gasic E."/>
            <person name="Gambi F."/>
            <person name="Hanley J."/>
            <person name="Yao J.L."/>
            <person name="Cheung J."/>
            <person name="David K.M."/>
            <person name="Warren B."/>
            <person name="Marsh K."/>
            <person name="Snowden K.C."/>
            <person name="Lin-Wang K."/>
            <person name="Brian L."/>
            <person name="Martinez-Sanchez M."/>
            <person name="Wang M."/>
            <person name="Ileperuma N."/>
            <person name="Macnee N."/>
            <person name="Campin R."/>
            <person name="McAtee P."/>
            <person name="Drummond R.S.M."/>
            <person name="Espley R.V."/>
            <person name="Ireland H.S."/>
            <person name="Wu R."/>
            <person name="Atkinson R.G."/>
            <person name="Karunairetnam S."/>
            <person name="Bulley S."/>
            <person name="Chunkath S."/>
            <person name="Hanley Z."/>
            <person name="Storey R."/>
            <person name="Thrimawithana A.H."/>
            <person name="Thomson S."/>
            <person name="David C."/>
            <person name="Testolin R."/>
            <person name="Huang H."/>
            <person name="Hellens R.P."/>
            <person name="Schaffer R.J."/>
        </authorList>
    </citation>
    <scope>NUCLEOTIDE SEQUENCE [LARGE SCALE GENOMIC DNA]</scope>
    <source>
        <strain evidence="2">cv. Red5</strain>
    </source>
</reference>
<feature type="non-terminal residue" evidence="1">
    <location>
        <position position="13"/>
    </location>
</feature>
<dbReference type="Proteomes" id="UP000241394">
    <property type="component" value="Chromosome LG12"/>
</dbReference>
<reference evidence="1 2" key="1">
    <citation type="submission" date="2017-07" db="EMBL/GenBank/DDBJ databases">
        <title>An improved, manually edited Actinidia chinensis var. chinensis (kiwifruit) genome highlights the challenges associated with draft genomes and gene prediction in plants.</title>
        <authorList>
            <person name="Pilkington S."/>
            <person name="Crowhurst R."/>
            <person name="Hilario E."/>
            <person name="Nardozza S."/>
            <person name="Fraser L."/>
            <person name="Peng Y."/>
            <person name="Gunaseelan K."/>
            <person name="Simpson R."/>
            <person name="Tahir J."/>
            <person name="Deroles S."/>
            <person name="Templeton K."/>
            <person name="Luo Z."/>
            <person name="Davy M."/>
            <person name="Cheng C."/>
            <person name="Mcneilage M."/>
            <person name="Scaglione D."/>
            <person name="Liu Y."/>
            <person name="Zhang Q."/>
            <person name="Datson P."/>
            <person name="De Silva N."/>
            <person name="Gardiner S."/>
            <person name="Bassett H."/>
            <person name="Chagne D."/>
            <person name="Mccallum J."/>
            <person name="Dzierzon H."/>
            <person name="Deng C."/>
            <person name="Wang Y.-Y."/>
            <person name="Barron N."/>
            <person name="Manako K."/>
            <person name="Bowen J."/>
            <person name="Foster T."/>
            <person name="Erridge Z."/>
            <person name="Tiffin H."/>
            <person name="Waite C."/>
            <person name="Davies K."/>
            <person name="Grierson E."/>
            <person name="Laing W."/>
            <person name="Kirk R."/>
            <person name="Chen X."/>
            <person name="Wood M."/>
            <person name="Montefiori M."/>
            <person name="Brummell D."/>
            <person name="Schwinn K."/>
            <person name="Catanach A."/>
            <person name="Fullerton C."/>
            <person name="Li D."/>
            <person name="Meiyalaghan S."/>
            <person name="Nieuwenhuizen N."/>
            <person name="Read N."/>
            <person name="Prakash R."/>
            <person name="Hunter D."/>
            <person name="Zhang H."/>
            <person name="Mckenzie M."/>
            <person name="Knabel M."/>
            <person name="Harris A."/>
            <person name="Allan A."/>
            <person name="Chen A."/>
            <person name="Janssen B."/>
            <person name="Plunkett B."/>
            <person name="Dwamena C."/>
            <person name="Voogd C."/>
            <person name="Leif D."/>
            <person name="Lafferty D."/>
            <person name="Souleyre E."/>
            <person name="Varkonyi-Gasic E."/>
            <person name="Gambi F."/>
            <person name="Hanley J."/>
            <person name="Yao J.-L."/>
            <person name="Cheung J."/>
            <person name="David K."/>
            <person name="Warren B."/>
            <person name="Marsh K."/>
            <person name="Snowden K."/>
            <person name="Lin-Wang K."/>
            <person name="Brian L."/>
            <person name="Martinez-Sanchez M."/>
            <person name="Wang M."/>
            <person name="Ileperuma N."/>
            <person name="Macnee N."/>
            <person name="Campin R."/>
            <person name="Mcatee P."/>
            <person name="Drummond R."/>
            <person name="Espley R."/>
            <person name="Ireland H."/>
            <person name="Wu R."/>
            <person name="Atkinson R."/>
            <person name="Karunairetnam S."/>
            <person name="Bulley S."/>
            <person name="Chunkath S."/>
            <person name="Hanley Z."/>
            <person name="Storey R."/>
            <person name="Thrimawithana A."/>
            <person name="Thomson S."/>
            <person name="David C."/>
            <person name="Testolin R."/>
        </authorList>
    </citation>
    <scope>NUCLEOTIDE SEQUENCE [LARGE SCALE GENOMIC DNA]</scope>
    <source>
        <strain evidence="2">cv. Red5</strain>
        <tissue evidence="1">Young leaf</tissue>
    </source>
</reference>
<name>A0A2R6QUP9_ACTCC</name>
<keyword evidence="2" id="KW-1185">Reference proteome</keyword>
<protein>
    <submittedName>
        <fullName evidence="1">Anthocyanin regulatory C1 protein</fullName>
    </submittedName>
</protein>
<sequence length="13" mass="1567">MVKEDGETFRNLQ</sequence>
<evidence type="ECO:0000313" key="1">
    <source>
        <dbReference type="EMBL" id="PSS15474.1"/>
    </source>
</evidence>
<organism evidence="1 2">
    <name type="scientific">Actinidia chinensis var. chinensis</name>
    <name type="common">Chinese soft-hair kiwi</name>
    <dbReference type="NCBI Taxonomy" id="1590841"/>
    <lineage>
        <taxon>Eukaryota</taxon>
        <taxon>Viridiplantae</taxon>
        <taxon>Streptophyta</taxon>
        <taxon>Embryophyta</taxon>
        <taxon>Tracheophyta</taxon>
        <taxon>Spermatophyta</taxon>
        <taxon>Magnoliopsida</taxon>
        <taxon>eudicotyledons</taxon>
        <taxon>Gunneridae</taxon>
        <taxon>Pentapetalae</taxon>
        <taxon>asterids</taxon>
        <taxon>Ericales</taxon>
        <taxon>Actinidiaceae</taxon>
        <taxon>Actinidia</taxon>
    </lineage>
</organism>